<proteinExistence type="predicted"/>
<dbReference type="EMBL" id="JAGTXO010000030">
    <property type="protein sequence ID" value="KAG8460740.1"/>
    <property type="molecule type" value="Genomic_DNA"/>
</dbReference>
<sequence>MDGASACASALDGRAAVVLVSVLALATACTCCALVLLCRRVRPALVPRVGALPRRADARARAARADAPDGGGSCANVGDEGDGLRRSLAFLRSPLGRADGAAWSLVSSSAVPGSALRLRLYQGSAREGDLLGARGVARGEGALFHAIRCTAPFPAPVHVVVASVRELDLMPSWNPYTLHAQVLRSSCPTHVTAGCLLWTPRPFPRARLLVDARLHDALDEHGCVVIAARPPARAEADADAEAEAEAEALLPPAVRAALPLPVHVIATATPLAPPACATGGSDGWAGASVSCECELITFLPAALVPGWVLRFALWVGFPAVYRAAAAMLGAAALVGSPLAARVRDGAQRELYAALARGCAARLARSAHGVAHGLARAPCGAAPSARLGGAAKPCSAAAGSPAACEAAVGAAARAASFGAGLAGCPAANGVVRPRGDAADAAARRAMRAAARAPCAPRAAALSDEPPPLVVAVASGSARRRQLQLFGGGY</sequence>
<name>A0A8J5XDJ1_DIALT</name>
<keyword evidence="3" id="KW-1185">Reference proteome</keyword>
<feature type="transmembrane region" description="Helical" evidence="1">
    <location>
        <begin position="15"/>
        <end position="38"/>
    </location>
</feature>
<evidence type="ECO:0000313" key="3">
    <source>
        <dbReference type="Proteomes" id="UP000751190"/>
    </source>
</evidence>
<dbReference type="Proteomes" id="UP000751190">
    <property type="component" value="Unassembled WGS sequence"/>
</dbReference>
<gene>
    <name evidence="2" type="ORF">KFE25_010795</name>
</gene>
<feature type="transmembrane region" description="Helical" evidence="1">
    <location>
        <begin position="319"/>
        <end position="340"/>
    </location>
</feature>
<accession>A0A8J5XDJ1</accession>
<evidence type="ECO:0000256" key="1">
    <source>
        <dbReference type="SAM" id="Phobius"/>
    </source>
</evidence>
<keyword evidence="1" id="KW-1133">Transmembrane helix</keyword>
<evidence type="ECO:0000313" key="2">
    <source>
        <dbReference type="EMBL" id="KAG8460740.1"/>
    </source>
</evidence>
<keyword evidence="1" id="KW-0472">Membrane</keyword>
<organism evidence="2 3">
    <name type="scientific">Diacronema lutheri</name>
    <name type="common">Unicellular marine alga</name>
    <name type="synonym">Monochrysis lutheri</name>
    <dbReference type="NCBI Taxonomy" id="2081491"/>
    <lineage>
        <taxon>Eukaryota</taxon>
        <taxon>Haptista</taxon>
        <taxon>Haptophyta</taxon>
        <taxon>Pavlovophyceae</taxon>
        <taxon>Pavlovales</taxon>
        <taxon>Pavlovaceae</taxon>
        <taxon>Diacronema</taxon>
    </lineage>
</organism>
<dbReference type="AlphaFoldDB" id="A0A8J5XDJ1"/>
<reference evidence="2" key="1">
    <citation type="submission" date="2021-05" db="EMBL/GenBank/DDBJ databases">
        <title>The genome of the haptophyte Pavlova lutheri (Diacronema luteri, Pavlovales) - a model for lipid biosynthesis in eukaryotic algae.</title>
        <authorList>
            <person name="Hulatt C.J."/>
            <person name="Posewitz M.C."/>
        </authorList>
    </citation>
    <scope>NUCLEOTIDE SEQUENCE</scope>
    <source>
        <strain evidence="2">NIVA-4/92</strain>
    </source>
</reference>
<keyword evidence="1" id="KW-0812">Transmembrane</keyword>
<comment type="caution">
    <text evidence="2">The sequence shown here is derived from an EMBL/GenBank/DDBJ whole genome shotgun (WGS) entry which is preliminary data.</text>
</comment>
<protein>
    <submittedName>
        <fullName evidence="2">Uncharacterized protein</fullName>
    </submittedName>
</protein>